<accession>A0A4Z0QZD5</accession>
<name>A0A4Z0QZD5_9FIRM</name>
<proteinExistence type="predicted"/>
<protein>
    <submittedName>
        <fullName evidence="1">Uncharacterized protein</fullName>
    </submittedName>
</protein>
<gene>
    <name evidence="1" type="ORF">E4K67_22440</name>
</gene>
<evidence type="ECO:0000313" key="2">
    <source>
        <dbReference type="Proteomes" id="UP000298460"/>
    </source>
</evidence>
<dbReference type="EMBL" id="SPQQ01000010">
    <property type="protein sequence ID" value="TGE35878.1"/>
    <property type="molecule type" value="Genomic_DNA"/>
</dbReference>
<dbReference type="OrthoDB" id="2616789at2"/>
<dbReference type="AlphaFoldDB" id="A0A4Z0QZD5"/>
<reference evidence="1 2" key="1">
    <citation type="submission" date="2019-03" db="EMBL/GenBank/DDBJ databases">
        <title>Draft Genome Sequence of Desulfosporosinus fructosivorans Strain 63.6F, Isolated from Marine Sediment in the Baltic Sea.</title>
        <authorList>
            <person name="Hausmann B."/>
            <person name="Vandieken V."/>
            <person name="Pjevac P."/>
            <person name="Schreck K."/>
            <person name="Herbold C.W."/>
            <person name="Loy A."/>
        </authorList>
    </citation>
    <scope>NUCLEOTIDE SEQUENCE [LARGE SCALE GENOMIC DNA]</scope>
    <source>
        <strain evidence="1 2">63.6F</strain>
    </source>
</reference>
<dbReference type="Proteomes" id="UP000298460">
    <property type="component" value="Unassembled WGS sequence"/>
</dbReference>
<organism evidence="1 2">
    <name type="scientific">Desulfosporosinus fructosivorans</name>
    <dbReference type="NCBI Taxonomy" id="2018669"/>
    <lineage>
        <taxon>Bacteria</taxon>
        <taxon>Bacillati</taxon>
        <taxon>Bacillota</taxon>
        <taxon>Clostridia</taxon>
        <taxon>Eubacteriales</taxon>
        <taxon>Desulfitobacteriaceae</taxon>
        <taxon>Desulfosporosinus</taxon>
    </lineage>
</organism>
<keyword evidence="2" id="KW-1185">Reference proteome</keyword>
<dbReference type="RefSeq" id="WP_135550834.1">
    <property type="nucleotide sequence ID" value="NZ_SPQQ01000010.1"/>
</dbReference>
<sequence>MINVGRVVNSRNLAQPKPFIVWRKAGDWVEGRFVQTENPIPMSGVVTAAGTEDIMQVPEGDRVSQIVVFHSTLPLYVTHDDVEGKGTSDEIEWHGQRYRLFQGKDWSDFGYYRMVGTSMGGT</sequence>
<comment type="caution">
    <text evidence="1">The sequence shown here is derived from an EMBL/GenBank/DDBJ whole genome shotgun (WGS) entry which is preliminary data.</text>
</comment>
<evidence type="ECO:0000313" key="1">
    <source>
        <dbReference type="EMBL" id="TGE35878.1"/>
    </source>
</evidence>